<dbReference type="PANTHER" id="PTHR39966">
    <property type="entry name" value="BLL2471 PROTEIN-RELATED"/>
    <property type="match status" value="1"/>
</dbReference>
<evidence type="ECO:0000259" key="1">
    <source>
        <dbReference type="Pfam" id="PF01814"/>
    </source>
</evidence>
<proteinExistence type="predicted"/>
<dbReference type="PANTHER" id="PTHR39966:SF1">
    <property type="entry name" value="HEMERYTHRIN-LIKE DOMAIN-CONTAINING PROTEIN"/>
    <property type="match status" value="1"/>
</dbReference>
<dbReference type="GeneID" id="24850574"/>
<dbReference type="Gene3D" id="1.20.120.520">
    <property type="entry name" value="nmb1532 protein domain like"/>
    <property type="match status" value="1"/>
</dbReference>
<protein>
    <recommendedName>
        <fullName evidence="1">Hemerythrin-like domain-containing protein</fullName>
    </recommendedName>
</protein>
<evidence type="ECO:0000313" key="2">
    <source>
        <dbReference type="EMBL" id="AKB39916.1"/>
    </source>
</evidence>
<dbReference type="CDD" id="cd12108">
    <property type="entry name" value="Hr-like"/>
    <property type="match status" value="1"/>
</dbReference>
<dbReference type="InterPro" id="IPR012312">
    <property type="entry name" value="Hemerythrin-like"/>
</dbReference>
<dbReference type="Proteomes" id="UP000033058">
    <property type="component" value="Chromosome"/>
</dbReference>
<dbReference type="GO" id="GO:0005886">
    <property type="term" value="C:plasma membrane"/>
    <property type="evidence" value="ECO:0007669"/>
    <property type="project" value="TreeGrafter"/>
</dbReference>
<dbReference type="HOGENOM" id="CLU_095978_2_0_2"/>
<dbReference type="AlphaFoldDB" id="A0A0E3LF02"/>
<feature type="domain" description="Hemerythrin-like" evidence="1">
    <location>
        <begin position="3"/>
        <end position="137"/>
    </location>
</feature>
<evidence type="ECO:0000313" key="3">
    <source>
        <dbReference type="Proteomes" id="UP000033058"/>
    </source>
</evidence>
<reference evidence="2 3" key="1">
    <citation type="submission" date="2014-07" db="EMBL/GenBank/DDBJ databases">
        <title>Methanogenic archaea and the global carbon cycle.</title>
        <authorList>
            <person name="Henriksen J.R."/>
            <person name="Luke J."/>
            <person name="Reinhart S."/>
            <person name="Benedict M.N."/>
            <person name="Youngblut N.D."/>
            <person name="Metcalf M.E."/>
            <person name="Whitaker R.J."/>
            <person name="Metcalf W.W."/>
        </authorList>
    </citation>
    <scope>NUCLEOTIDE SEQUENCE [LARGE SCALE GENOMIC DNA]</scope>
    <source>
        <strain evidence="2 3">WWM610</strain>
    </source>
</reference>
<dbReference type="EMBL" id="CP009509">
    <property type="protein sequence ID" value="AKB39916.1"/>
    <property type="molecule type" value="Genomic_DNA"/>
</dbReference>
<sequence length="184" mass="21290">MRPTDDLREEHRAVELMLEILDSVCTNIESGKSVEQEHLEKLVEFMRIFVDKCHHTKEEAHLFPEMVKREIPGTGELIDSLLKEHNQAREYVGRIEKTVSGKEWDKKGSGIVKNSRAYIQLLVQHIEKENNGLFPKADAYLDSGVQKELLDSFERVEDEEIGAGKHEKFHLLLHELKDIYLKSA</sequence>
<organism evidence="2 3">
    <name type="scientific">Methanosarcina mazei WWM610</name>
    <dbReference type="NCBI Taxonomy" id="1434117"/>
    <lineage>
        <taxon>Archaea</taxon>
        <taxon>Methanobacteriati</taxon>
        <taxon>Methanobacteriota</taxon>
        <taxon>Stenosarchaea group</taxon>
        <taxon>Methanomicrobia</taxon>
        <taxon>Methanosarcinales</taxon>
        <taxon>Methanosarcinaceae</taxon>
        <taxon>Methanosarcina</taxon>
    </lineage>
</organism>
<accession>A0A0E3LF02</accession>
<name>A0A0E3LF02_METMZ</name>
<dbReference type="RefSeq" id="WP_048047452.1">
    <property type="nucleotide sequence ID" value="NZ_CP009509.1"/>
</dbReference>
<dbReference type="Pfam" id="PF01814">
    <property type="entry name" value="Hemerythrin"/>
    <property type="match status" value="1"/>
</dbReference>
<dbReference type="PATRIC" id="fig|1434117.4.peg.1154"/>
<gene>
    <name evidence="2" type="ORF">MSMAW_0925</name>
</gene>